<feature type="coiled-coil region" evidence="2">
    <location>
        <begin position="94"/>
        <end position="121"/>
    </location>
</feature>
<evidence type="ECO:0000313" key="4">
    <source>
        <dbReference type="Proteomes" id="UP001292079"/>
    </source>
</evidence>
<comment type="caution">
    <text evidence="3">The sequence shown here is derived from an EMBL/GenBank/DDBJ whole genome shotgun (WGS) entry which is preliminary data.</text>
</comment>
<dbReference type="GO" id="GO:0016197">
    <property type="term" value="P:endosomal transport"/>
    <property type="evidence" value="ECO:0007669"/>
    <property type="project" value="TreeGrafter"/>
</dbReference>
<keyword evidence="2" id="KW-0175">Coiled coil</keyword>
<name>A0AAE1Z7Y0_SCHME</name>
<reference evidence="3" key="1">
    <citation type="submission" date="2022-04" db="EMBL/GenBank/DDBJ databases">
        <authorList>
            <person name="Xu L."/>
            <person name="Lv Z."/>
        </authorList>
    </citation>
    <scope>NUCLEOTIDE SEQUENCE</scope>
    <source>
        <strain evidence="3">LV_2022a</strain>
    </source>
</reference>
<evidence type="ECO:0000256" key="1">
    <source>
        <dbReference type="ARBA" id="ARBA00008468"/>
    </source>
</evidence>
<accession>A0AAE1Z7Y0</accession>
<dbReference type="GO" id="GO:0043015">
    <property type="term" value="F:gamma-tubulin binding"/>
    <property type="evidence" value="ECO:0007669"/>
    <property type="project" value="TreeGrafter"/>
</dbReference>
<comment type="similarity">
    <text evidence="1">Belongs to the BLOC1S2 family.</text>
</comment>
<dbReference type="EMBL" id="JALJAT010000006">
    <property type="protein sequence ID" value="KAK4468539.1"/>
    <property type="molecule type" value="Genomic_DNA"/>
</dbReference>
<proteinExistence type="inferred from homology"/>
<gene>
    <name evidence="3" type="ORF">MN116_007736</name>
</gene>
<dbReference type="Proteomes" id="UP001292079">
    <property type="component" value="Unassembled WGS sequence"/>
</dbReference>
<dbReference type="GO" id="GO:0032418">
    <property type="term" value="P:lysosome localization"/>
    <property type="evidence" value="ECO:0007669"/>
    <property type="project" value="TreeGrafter"/>
</dbReference>
<dbReference type="InterPro" id="IPR019269">
    <property type="entry name" value="BLOC1_su2"/>
</dbReference>
<keyword evidence="4" id="KW-1185">Reference proteome</keyword>
<reference evidence="3" key="2">
    <citation type="journal article" date="2023" name="Infect Dis Poverty">
        <title>Chromosome-scale genome of the human blood fluke Schistosoma mekongi and its implications for public health.</title>
        <authorList>
            <person name="Zhou M."/>
            <person name="Xu L."/>
            <person name="Xu D."/>
            <person name="Chen W."/>
            <person name="Khan J."/>
            <person name="Hu Y."/>
            <person name="Huang H."/>
            <person name="Wei H."/>
            <person name="Zhang Y."/>
            <person name="Chusongsang P."/>
            <person name="Tanasarnprasert K."/>
            <person name="Hu X."/>
            <person name="Limpanont Y."/>
            <person name="Lv Z."/>
        </authorList>
    </citation>
    <scope>NUCLEOTIDE SEQUENCE</scope>
    <source>
        <strain evidence="3">LV_2022a</strain>
    </source>
</reference>
<dbReference type="AlphaFoldDB" id="A0AAE1Z7Y0"/>
<dbReference type="GO" id="GO:0031083">
    <property type="term" value="C:BLOC-1 complex"/>
    <property type="evidence" value="ECO:0007669"/>
    <property type="project" value="TreeGrafter"/>
</dbReference>
<dbReference type="PANTHER" id="PTHR46479">
    <property type="entry name" value="BIOGENESIS OF LYSOSOME-RELATED ORGANELLES COMPLEX 1 SUBUNIT 2"/>
    <property type="match status" value="1"/>
</dbReference>
<dbReference type="GO" id="GO:0099078">
    <property type="term" value="C:BORC complex"/>
    <property type="evidence" value="ECO:0007669"/>
    <property type="project" value="TreeGrafter"/>
</dbReference>
<organism evidence="3 4">
    <name type="scientific">Schistosoma mekongi</name>
    <name type="common">Parasitic worm</name>
    <dbReference type="NCBI Taxonomy" id="38744"/>
    <lineage>
        <taxon>Eukaryota</taxon>
        <taxon>Metazoa</taxon>
        <taxon>Spiralia</taxon>
        <taxon>Lophotrochozoa</taxon>
        <taxon>Platyhelminthes</taxon>
        <taxon>Trematoda</taxon>
        <taxon>Digenea</taxon>
        <taxon>Strigeidida</taxon>
        <taxon>Schistosomatoidea</taxon>
        <taxon>Schistosomatidae</taxon>
        <taxon>Schistosoma</taxon>
    </lineage>
</organism>
<dbReference type="GO" id="GO:0000930">
    <property type="term" value="C:gamma-tubulin complex"/>
    <property type="evidence" value="ECO:0007669"/>
    <property type="project" value="TreeGrafter"/>
</dbReference>
<evidence type="ECO:0000313" key="3">
    <source>
        <dbReference type="EMBL" id="KAK4468539.1"/>
    </source>
</evidence>
<protein>
    <recommendedName>
        <fullName evidence="5">Biogenesis of lysosome-related organelles complex 1 subunit 2</fullName>
    </recommendedName>
</protein>
<sequence>MEENLQEKKNNLIETSEQSIDQINSPVDENSLLISRTTKAVRDYLEYDFECLLSDINVLTRMNQASTERYMEITTSTNDMTRKLVDINNRFISLGDALKKIDQFDKDIEQLEQKALEIETLTKQLGWRLTGTRMSEVVEMDPRNFYEASISSEGTQYVSSNYILTELSSFVL</sequence>
<evidence type="ECO:0008006" key="5">
    <source>
        <dbReference type="Google" id="ProtNLM"/>
    </source>
</evidence>
<dbReference type="PANTHER" id="PTHR46479:SF1">
    <property type="entry name" value="BIOGENESIS OF LYSOSOME-RELATED ORGANELLES COMPLEX 1 SUBUNIT 2"/>
    <property type="match status" value="1"/>
</dbReference>
<dbReference type="Pfam" id="PF10046">
    <property type="entry name" value="BLOC1_2"/>
    <property type="match status" value="1"/>
</dbReference>
<evidence type="ECO:0000256" key="2">
    <source>
        <dbReference type="SAM" id="Coils"/>
    </source>
</evidence>